<dbReference type="SMART" id="SM00320">
    <property type="entry name" value="WD40"/>
    <property type="match status" value="12"/>
</dbReference>
<dbReference type="SUPFAM" id="SSF50978">
    <property type="entry name" value="WD40 repeat-like"/>
    <property type="match status" value="3"/>
</dbReference>
<dbReference type="InterPro" id="IPR015943">
    <property type="entry name" value="WD40/YVTN_repeat-like_dom_sf"/>
</dbReference>
<keyword evidence="3" id="KW-0106">Calcium</keyword>
<reference evidence="6 7" key="1">
    <citation type="submission" date="2021-02" db="EMBL/GenBank/DDBJ databases">
        <title>Variation within the Batrachochytrium salamandrivorans European outbreak.</title>
        <authorList>
            <person name="Kelly M."/>
            <person name="Pasmans F."/>
            <person name="Shea T.P."/>
            <person name="Munoz J.F."/>
            <person name="Carranza S."/>
            <person name="Cuomo C.A."/>
            <person name="Martel A."/>
        </authorList>
    </citation>
    <scope>NUCLEOTIDE SEQUENCE [LARGE SCALE GENOMIC DNA]</scope>
    <source>
        <strain evidence="6 7">AMFP18/2</strain>
    </source>
</reference>
<protein>
    <recommendedName>
        <fullName evidence="5">EF-hand domain-containing protein</fullName>
    </recommendedName>
</protein>
<dbReference type="PROSITE" id="PS00678">
    <property type="entry name" value="WD_REPEATS_1"/>
    <property type="match status" value="3"/>
</dbReference>
<dbReference type="InterPro" id="IPR011992">
    <property type="entry name" value="EF-hand-dom_pair"/>
</dbReference>
<dbReference type="PROSITE" id="PS50082">
    <property type="entry name" value="WD_REPEATS_2"/>
    <property type="match status" value="6"/>
</dbReference>
<feature type="repeat" description="WD" evidence="4">
    <location>
        <begin position="602"/>
        <end position="642"/>
    </location>
</feature>
<dbReference type="Pfam" id="PF00400">
    <property type="entry name" value="WD40"/>
    <property type="match status" value="6"/>
</dbReference>
<dbReference type="InterPro" id="IPR019775">
    <property type="entry name" value="WD40_repeat_CS"/>
</dbReference>
<evidence type="ECO:0000256" key="2">
    <source>
        <dbReference type="ARBA" id="ARBA00022737"/>
    </source>
</evidence>
<dbReference type="InterPro" id="IPR001680">
    <property type="entry name" value="WD40_rpt"/>
</dbReference>
<dbReference type="CDD" id="cd00200">
    <property type="entry name" value="WD40"/>
    <property type="match status" value="1"/>
</dbReference>
<dbReference type="InterPro" id="IPR018247">
    <property type="entry name" value="EF_Hand_1_Ca_BS"/>
</dbReference>
<evidence type="ECO:0000259" key="5">
    <source>
        <dbReference type="PROSITE" id="PS50222"/>
    </source>
</evidence>
<dbReference type="InterPro" id="IPR051242">
    <property type="entry name" value="WD-EF-hand_domain"/>
</dbReference>
<dbReference type="InterPro" id="IPR002048">
    <property type="entry name" value="EF_hand_dom"/>
</dbReference>
<evidence type="ECO:0000256" key="1">
    <source>
        <dbReference type="ARBA" id="ARBA00022574"/>
    </source>
</evidence>
<gene>
    <name evidence="6" type="ORF">BASA50_001053</name>
</gene>
<dbReference type="InterPro" id="IPR036322">
    <property type="entry name" value="WD40_repeat_dom_sf"/>
</dbReference>
<dbReference type="PROSITE" id="PS50294">
    <property type="entry name" value="WD_REPEATS_REGION"/>
    <property type="match status" value="3"/>
</dbReference>
<evidence type="ECO:0000256" key="3">
    <source>
        <dbReference type="ARBA" id="ARBA00022837"/>
    </source>
</evidence>
<dbReference type="PROSITE" id="PS00018">
    <property type="entry name" value="EF_HAND_1"/>
    <property type="match status" value="1"/>
</dbReference>
<dbReference type="PROSITE" id="PS50222">
    <property type="entry name" value="EF_HAND_2"/>
    <property type="match status" value="1"/>
</dbReference>
<evidence type="ECO:0000256" key="4">
    <source>
        <dbReference type="PROSITE-ProRule" id="PRU00221"/>
    </source>
</evidence>
<keyword evidence="2" id="KW-0677">Repeat</keyword>
<dbReference type="Gene3D" id="2.130.10.10">
    <property type="entry name" value="YVTN repeat-like/Quinoprotein amine dehydrogenase"/>
    <property type="match status" value="4"/>
</dbReference>
<organism evidence="6 7">
    <name type="scientific">Batrachochytrium salamandrivorans</name>
    <dbReference type="NCBI Taxonomy" id="1357716"/>
    <lineage>
        <taxon>Eukaryota</taxon>
        <taxon>Fungi</taxon>
        <taxon>Fungi incertae sedis</taxon>
        <taxon>Chytridiomycota</taxon>
        <taxon>Chytridiomycota incertae sedis</taxon>
        <taxon>Chytridiomycetes</taxon>
        <taxon>Rhizophydiales</taxon>
        <taxon>Rhizophydiales incertae sedis</taxon>
        <taxon>Batrachochytrium</taxon>
    </lineage>
</organism>
<dbReference type="PANTHER" id="PTHR44324:SF4">
    <property type="entry name" value="WD40 REPEAT DOMAIN 95"/>
    <property type="match status" value="1"/>
</dbReference>
<dbReference type="PANTHER" id="PTHR44324">
    <property type="entry name" value="WD40 REPEAT DOMAIN 95"/>
    <property type="match status" value="1"/>
</dbReference>
<feature type="domain" description="EF-hand" evidence="5">
    <location>
        <begin position="69"/>
        <end position="104"/>
    </location>
</feature>
<proteinExistence type="predicted"/>
<feature type="repeat" description="WD" evidence="4">
    <location>
        <begin position="758"/>
        <end position="792"/>
    </location>
</feature>
<keyword evidence="7" id="KW-1185">Reference proteome</keyword>
<sequence>MDSRRRSTITESKQSEKASNFIDVQQQMNIHHFEKIMTLFHSHHNEDGSTGFNNDQFRVVFWEVLGKSLNEEQMEQLFMKIDSNSDGTVDWEEFSAYMMAASIEMEEFGDILDEHKHKLVSVPHKDMIIRIDFVQRERRYLSVSRDGIVCLWTKLFKLSRTINTHELNPKTSWAQDARFMHQHNKLVIVTDDRQLCIYDVFSIKPRLMAAISQLENNPLCLTFAAGYDEETDLILFGDDGGHVNVLSITAKFLVDTASDSYLGEPLTSAKLTKKDSLEKHNISLYRRKIHEDWVLKVQYYPEMNSFVSCAVENNKSLVIGDLERKTLRHIRIMKGIRCFEFCRRPSFLVTGGRDKIIRLWNPYVLSKPAGSLQGHNASVISIVINHEDGHIISLSEDKVVKVWNARSLNCLQTLVDKVPHRPENIISSIYYDAQYRQIITGSNGLEVWPLHNNSNQIITKSHDSPVVSAIFNHNFRQVVSGCQAGTITLWDPLFGKKIFQFHKAHGNLEITAMCFDISGRRLITGSRDGVIKMWNFNNGQIIRRLLKESVMETTDICFVEMGLNRFIIAVGWDRTISIFVDDPAHFEACPTRVLNGRGSGVHKGHEDDISAVAFCPPNVLATSSVDGTIVIWNLESGHIKHSMKDPFLDLRSKEERPVEKLIFVYQLNRSLSRATRPPLLSCHADGCVRVWDVFDGTLMNEFNCQVIDEEGLTTMSCDRDCTLLMVGGSKGHIRIINLKAMLHDGDNCNLKLVIMDIWRAHMQSVSSISYIKSDDMIITCSKDSTVRIWTIKGTHVGTFGDKSWVLGDELTYCPLPSDLKHDQDLKNKRAEIVNTKETLIKKSIIDTWRGASTMFGLEDSGREMTLADKNDRKKTIRRLKDKAMIVYVAKKWKDYWLQRKNVDDWTVTPSLVTVKNSKNFFSYDTQYHPRVTKSAVNVKYESVYHMLPIHPMEDMHSSILHPLKAMKQSRTSIQGVPK</sequence>
<name>A0ABQ8ESD7_9FUNG</name>
<keyword evidence="1 4" id="KW-0853">WD repeat</keyword>
<accession>A0ABQ8ESD7</accession>
<dbReference type="PRINTS" id="PR00320">
    <property type="entry name" value="GPROTEINBRPT"/>
</dbReference>
<feature type="repeat" description="WD" evidence="4">
    <location>
        <begin position="459"/>
        <end position="491"/>
    </location>
</feature>
<feature type="repeat" description="WD" evidence="4">
    <location>
        <begin position="372"/>
        <end position="413"/>
    </location>
</feature>
<feature type="repeat" description="WD" evidence="4">
    <location>
        <begin position="336"/>
        <end position="361"/>
    </location>
</feature>
<comment type="caution">
    <text evidence="6">The sequence shown here is derived from an EMBL/GenBank/DDBJ whole genome shotgun (WGS) entry which is preliminary data.</text>
</comment>
<feature type="repeat" description="WD" evidence="4">
    <location>
        <begin position="510"/>
        <end position="544"/>
    </location>
</feature>
<dbReference type="EMBL" id="JAFCIX010000579">
    <property type="protein sequence ID" value="KAH6585718.1"/>
    <property type="molecule type" value="Genomic_DNA"/>
</dbReference>
<dbReference type="Gene3D" id="1.10.238.10">
    <property type="entry name" value="EF-hand"/>
    <property type="match status" value="1"/>
</dbReference>
<evidence type="ECO:0000313" key="6">
    <source>
        <dbReference type="EMBL" id="KAH6585718.1"/>
    </source>
</evidence>
<dbReference type="InterPro" id="IPR020472">
    <property type="entry name" value="WD40_PAC1"/>
</dbReference>
<dbReference type="SUPFAM" id="SSF47473">
    <property type="entry name" value="EF-hand"/>
    <property type="match status" value="1"/>
</dbReference>
<dbReference type="Proteomes" id="UP001648503">
    <property type="component" value="Unassembled WGS sequence"/>
</dbReference>
<evidence type="ECO:0000313" key="7">
    <source>
        <dbReference type="Proteomes" id="UP001648503"/>
    </source>
</evidence>